<dbReference type="EMBL" id="JBIMSN010000094">
    <property type="protein sequence ID" value="MFH5230887.1"/>
    <property type="molecule type" value="Genomic_DNA"/>
</dbReference>
<keyword evidence="6" id="KW-1185">Reference proteome</keyword>
<evidence type="ECO:0000259" key="2">
    <source>
        <dbReference type="Pfam" id="PF12770"/>
    </source>
</evidence>
<dbReference type="Proteomes" id="UP001609176">
    <property type="component" value="Unassembled WGS sequence"/>
</dbReference>
<dbReference type="Gene3D" id="1.25.40.10">
    <property type="entry name" value="Tetratricopeptide repeat domain"/>
    <property type="match status" value="1"/>
</dbReference>
<dbReference type="InterPro" id="IPR011990">
    <property type="entry name" value="TPR-like_helical_dom_sf"/>
</dbReference>
<keyword evidence="1" id="KW-1133">Transmembrane helix</keyword>
<feature type="transmembrane region" description="Helical" evidence="1">
    <location>
        <begin position="131"/>
        <end position="147"/>
    </location>
</feature>
<proteinExistence type="predicted"/>
<feature type="transmembrane region" description="Helical" evidence="1">
    <location>
        <begin position="97"/>
        <end position="119"/>
    </location>
</feature>
<feature type="domain" description="CHAT" evidence="2">
    <location>
        <begin position="696"/>
        <end position="958"/>
    </location>
</feature>
<evidence type="ECO:0000313" key="5">
    <source>
        <dbReference type="Proteomes" id="UP001609176"/>
    </source>
</evidence>
<evidence type="ECO:0000313" key="4">
    <source>
        <dbReference type="EMBL" id="MFH5242386.1"/>
    </source>
</evidence>
<feature type="transmembrane region" description="Helical" evidence="1">
    <location>
        <begin position="152"/>
        <end position="171"/>
    </location>
</feature>
<accession>A0ABW7KK20</accession>
<comment type="caution">
    <text evidence="4">The sequence shown here is derived from an EMBL/GenBank/DDBJ whole genome shotgun (WGS) entry which is preliminary data.</text>
</comment>
<gene>
    <name evidence="4" type="ORF">ACHIPV_10900</name>
    <name evidence="3" type="ORF">ACHIRB_20295</name>
</gene>
<keyword evidence="1" id="KW-0812">Transmembrane</keyword>
<evidence type="ECO:0000313" key="6">
    <source>
        <dbReference type="Proteomes" id="UP001609219"/>
    </source>
</evidence>
<dbReference type="RefSeq" id="WP_395124370.1">
    <property type="nucleotide sequence ID" value="NZ_JBIMSN010000094.1"/>
</dbReference>
<dbReference type="Pfam" id="PF12770">
    <property type="entry name" value="CHAT"/>
    <property type="match status" value="1"/>
</dbReference>
<dbReference type="Proteomes" id="UP001609219">
    <property type="component" value="Unassembled WGS sequence"/>
</dbReference>
<organism evidence="4 5">
    <name type="scientific">Antrihabitans spumae</name>
    <dbReference type="NCBI Taxonomy" id="3373370"/>
    <lineage>
        <taxon>Bacteria</taxon>
        <taxon>Bacillati</taxon>
        <taxon>Actinomycetota</taxon>
        <taxon>Actinomycetes</taxon>
        <taxon>Mycobacteriales</taxon>
        <taxon>Nocardiaceae</taxon>
        <taxon>Antrihabitans</taxon>
    </lineage>
</organism>
<evidence type="ECO:0000256" key="1">
    <source>
        <dbReference type="SAM" id="Phobius"/>
    </source>
</evidence>
<keyword evidence="1" id="KW-0472">Membrane</keyword>
<dbReference type="InterPro" id="IPR024983">
    <property type="entry name" value="CHAT_dom"/>
</dbReference>
<sequence>MAEPDRNDAVANWLAQRNLIPFEDRYRLRDLVIAAITEPTQVGAVLVGIIRDRQVVRENRTVRPSARHPGRIGEHMPDVFAINAAINFTAVRHRSMVVAASIAVGWALGWPMMQVVLIGAATFCFGLSKNGLANAIAVLFGVAAIAVHWHDWLAVIGLLFVAYGALLIQASPVRTGLFVPTPYAAAVMPSLARLAHPRRWSVVSIAVESAFAQDPHVALRFIELAEKPQAAELSAVLAAKAVALARVRQVTQALVVLQMAREGGLGSSRIKAIVHLAAGEVLLAAGRSDESMSEFHLAATAARGRAGRPVVTHARRRMVNVLVDRGEWAQARDQLLILRADALGRRREGYDLNWTELVLIRMMLQVGNMEGIRRSALFSLKADNRQTALGWTPDDHIAAHLLLAACAIEDDRPEDADREVRQAMARLADHPNVAMTTHAYYVWTLAGLGQDVSVDELLSRIFGAVREGERLRFRLPASVWRNDWAGSMEHVYGLALEVAAEADDPLAVVEVIEVVRAQPVPARRDERDGNGSAARRLLEAALSVRSKDVYAAVENESDSHTAIAFRAALGADLLEPPPALRIGGSSWAGPPEFPAIDIETCLASFAFEAVWYLGGAVLDGILWVSVREPSGGWSFVRRDLSGADGAALAALLDVLPDVATMSTAEGAYRDRVLRKVTTSPLWRPHSRRPRSVEIRLLQPIADLLLPPRLQRALASAGSRRVVIVTGFVGVLTAIPLAGLPVPGAWSNAGDELRIIEAADLIHPPPWAEVHANIRLSAKYVDRAEGLVAPLRLAVVTPDPAADALLDAVAPPGAERVLFGRVERRELAAALHAIDRVALSTVLFTCHGVGGSAGQPATGGLRFADGVLEVRDLLTFSGSEPRYPMPDRVIVSACESLGADAGAVRPDPATDREPQFDIRASPEWIGFPIGCLAAGARHVIATRYCLSSEAETNVIDHMLVDRCTTSFRPWTVVGDMQRERLGAARGGEKVKPLIWQSFSYYGFGAGILRETT</sequence>
<evidence type="ECO:0000313" key="3">
    <source>
        <dbReference type="EMBL" id="MFH5230887.1"/>
    </source>
</evidence>
<reference evidence="5 6" key="1">
    <citation type="submission" date="2024-10" db="EMBL/GenBank/DDBJ databases">
        <authorList>
            <person name="Riesco R."/>
        </authorList>
    </citation>
    <scope>NUCLEOTIDE SEQUENCE [LARGE SCALE GENOMIC DNA]</scope>
    <source>
        <strain evidence="4 5">NCIMB 15448</strain>
        <strain evidence="3 6">NCIMB 15450</strain>
    </source>
</reference>
<dbReference type="EMBL" id="JBIMSP010000013">
    <property type="protein sequence ID" value="MFH5242386.1"/>
    <property type="molecule type" value="Genomic_DNA"/>
</dbReference>
<name>A0ABW7KK20_9NOCA</name>
<protein>
    <submittedName>
        <fullName evidence="4">CHAT domain-containing protein</fullName>
    </submittedName>
</protein>